<proteinExistence type="inferred from homology"/>
<evidence type="ECO:0000256" key="1">
    <source>
        <dbReference type="ARBA" id="ARBA00002486"/>
    </source>
</evidence>
<protein>
    <submittedName>
        <fullName evidence="5">ROK family transcriptional regulator</fullName>
    </submittedName>
</protein>
<accession>A0A9X2CUK4</accession>
<dbReference type="EMBL" id="JAKRYL010000016">
    <property type="protein sequence ID" value="MCL7748543.1"/>
    <property type="molecule type" value="Genomic_DNA"/>
</dbReference>
<dbReference type="PANTHER" id="PTHR18964">
    <property type="entry name" value="ROK (REPRESSOR, ORF, KINASE) FAMILY"/>
    <property type="match status" value="1"/>
</dbReference>
<dbReference type="InterPro" id="IPR036390">
    <property type="entry name" value="WH_DNA-bd_sf"/>
</dbReference>
<dbReference type="GO" id="GO:0042732">
    <property type="term" value="P:D-xylose metabolic process"/>
    <property type="evidence" value="ECO:0007669"/>
    <property type="project" value="UniProtKB-KW"/>
</dbReference>
<organism evidence="5 6">
    <name type="scientific">Halalkalibacter alkaliphilus</name>
    <dbReference type="NCBI Taxonomy" id="2917993"/>
    <lineage>
        <taxon>Bacteria</taxon>
        <taxon>Bacillati</taxon>
        <taxon>Bacillota</taxon>
        <taxon>Bacilli</taxon>
        <taxon>Bacillales</taxon>
        <taxon>Bacillaceae</taxon>
        <taxon>Halalkalibacter</taxon>
    </lineage>
</organism>
<dbReference type="Gene3D" id="3.30.420.40">
    <property type="match status" value="2"/>
</dbReference>
<comment type="caution">
    <text evidence="5">The sequence shown here is derived from an EMBL/GenBank/DDBJ whole genome shotgun (WGS) entry which is preliminary data.</text>
</comment>
<dbReference type="InterPro" id="IPR000835">
    <property type="entry name" value="HTH_MarR-typ"/>
</dbReference>
<sequence length="398" mass="44663">MLKSFIEDELPKHQILKTVYLLIHDYGPITKTDLLEKTNLKQTTLFRIIERLEKDGLIVESGYGDSNGGRPPILYSINARLGFIISLHINRMFTRVSLHNLHFDFIDEVTISMTKEHTPRVIIDETITIIHNFMKTHHFTNDELLGIGVGAIGPLDRVRGVILEPEPFAAPGWKNVPIVRELKKYFPVKVTLENGATLAALGEYKGENSAYKNILCSINSWGIGCGIISNGEVVRAHNGNVGLYGHMVIDINGELCECGKRGCLQAYTSLYAILKDLGSSYLSEDRDINWYRENTIALIEQLDRDREITEDAVMRSAYYYGVGLSNIINLLETEVAVLSGPLIQRYNGYFDKVQEVTLKHITLNKQVKIVQESSLQSNASIGAAVSIFSSLFGREENE</sequence>
<dbReference type="InterPro" id="IPR043129">
    <property type="entry name" value="ATPase_NBD"/>
</dbReference>
<reference evidence="5" key="1">
    <citation type="submission" date="2022-02" db="EMBL/GenBank/DDBJ databases">
        <title>Halalkalibacter sp. nov. isolated from Lonar Lake, India.</title>
        <authorList>
            <person name="Joshi A."/>
            <person name="Thite S."/>
            <person name="Lodha T."/>
        </authorList>
    </citation>
    <scope>NUCLEOTIDE SEQUENCE</scope>
    <source>
        <strain evidence="5">MEB205</strain>
    </source>
</reference>
<keyword evidence="3" id="KW-0859">Xylose metabolism</keyword>
<evidence type="ECO:0000313" key="5">
    <source>
        <dbReference type="EMBL" id="MCL7748543.1"/>
    </source>
</evidence>
<dbReference type="PANTHER" id="PTHR18964:SF149">
    <property type="entry name" value="BIFUNCTIONAL UDP-N-ACETYLGLUCOSAMINE 2-EPIMERASE_N-ACETYLMANNOSAMINE KINASE"/>
    <property type="match status" value="1"/>
</dbReference>
<dbReference type="SUPFAM" id="SSF46785">
    <property type="entry name" value="Winged helix' DNA-binding domain"/>
    <property type="match status" value="1"/>
</dbReference>
<dbReference type="SUPFAM" id="SSF53067">
    <property type="entry name" value="Actin-like ATPase domain"/>
    <property type="match status" value="1"/>
</dbReference>
<feature type="domain" description="HTH marR-type" evidence="4">
    <location>
        <begin position="22"/>
        <end position="58"/>
    </location>
</feature>
<evidence type="ECO:0000313" key="6">
    <source>
        <dbReference type="Proteomes" id="UP001139150"/>
    </source>
</evidence>
<gene>
    <name evidence="5" type="ORF">MF646_15550</name>
</gene>
<dbReference type="Gene3D" id="1.10.10.10">
    <property type="entry name" value="Winged helix-like DNA-binding domain superfamily/Winged helix DNA-binding domain"/>
    <property type="match status" value="1"/>
</dbReference>
<keyword evidence="6" id="KW-1185">Reference proteome</keyword>
<name>A0A9X2CUK4_9BACI</name>
<dbReference type="AlphaFoldDB" id="A0A9X2CUK4"/>
<dbReference type="GO" id="GO:0003700">
    <property type="term" value="F:DNA-binding transcription factor activity"/>
    <property type="evidence" value="ECO:0007669"/>
    <property type="project" value="InterPro"/>
</dbReference>
<keyword evidence="3" id="KW-0119">Carbohydrate metabolism</keyword>
<comment type="function">
    <text evidence="1">Transcriptional repressor of xylose-utilizing enzymes.</text>
</comment>
<evidence type="ECO:0000259" key="4">
    <source>
        <dbReference type="Pfam" id="PF01047"/>
    </source>
</evidence>
<dbReference type="Pfam" id="PF00480">
    <property type="entry name" value="ROK"/>
    <property type="match status" value="1"/>
</dbReference>
<dbReference type="Pfam" id="PF01047">
    <property type="entry name" value="MarR"/>
    <property type="match status" value="1"/>
</dbReference>
<dbReference type="Proteomes" id="UP001139150">
    <property type="component" value="Unassembled WGS sequence"/>
</dbReference>
<evidence type="ECO:0000256" key="2">
    <source>
        <dbReference type="ARBA" id="ARBA00006479"/>
    </source>
</evidence>
<dbReference type="InterPro" id="IPR000600">
    <property type="entry name" value="ROK"/>
</dbReference>
<comment type="similarity">
    <text evidence="2">Belongs to the ROK (NagC/XylR) family.</text>
</comment>
<evidence type="ECO:0000256" key="3">
    <source>
        <dbReference type="ARBA" id="ARBA00022629"/>
    </source>
</evidence>
<dbReference type="InterPro" id="IPR036388">
    <property type="entry name" value="WH-like_DNA-bd_sf"/>
</dbReference>
<dbReference type="RefSeq" id="WP_250097428.1">
    <property type="nucleotide sequence ID" value="NZ_JAKRYL010000016.1"/>
</dbReference>